<evidence type="ECO:0000313" key="3">
    <source>
        <dbReference type="EMBL" id="CAP45102.1"/>
    </source>
</evidence>
<evidence type="ECO:0008006" key="5">
    <source>
        <dbReference type="Google" id="ProtNLM"/>
    </source>
</evidence>
<keyword evidence="4" id="KW-1185">Reference proteome</keyword>
<keyword evidence="1" id="KW-0472">Membrane</keyword>
<dbReference type="STRING" id="94624.Bpet4750"/>
<dbReference type="KEGG" id="bpt:Bpet4750"/>
<evidence type="ECO:0000313" key="4">
    <source>
        <dbReference type="Proteomes" id="UP000001225"/>
    </source>
</evidence>
<evidence type="ECO:0000256" key="2">
    <source>
        <dbReference type="SAM" id="SignalP"/>
    </source>
</evidence>
<reference evidence="3 4" key="1">
    <citation type="journal article" date="2008" name="BMC Genomics">
        <title>The missing link: Bordetella petrii is endowed with both the metabolic versatility of environmental bacteria and virulence traits of pathogenic Bordetellae.</title>
        <authorList>
            <person name="Gross R."/>
            <person name="Guzman C.A."/>
            <person name="Sebaihia M."/>
            <person name="Martins Dos Santos V.A."/>
            <person name="Pieper D.H."/>
            <person name="Koebnik R."/>
            <person name="Lechner M."/>
            <person name="Bartels D."/>
            <person name="Buhrmester J."/>
            <person name="Choudhuri J.V."/>
            <person name="Ebensen T."/>
            <person name="Gaigalat L."/>
            <person name="Herrmann S."/>
            <person name="Khachane A.N."/>
            <person name="Larisch C."/>
            <person name="Link S."/>
            <person name="Linke B."/>
            <person name="Meyer F."/>
            <person name="Mormann S."/>
            <person name="Nakunst D."/>
            <person name="Rueckert C."/>
            <person name="Schneiker-Bekel S."/>
            <person name="Schulze K."/>
            <person name="Vorhoelter F.J."/>
            <person name="Yevsa T."/>
            <person name="Engle J.T."/>
            <person name="Goldman W.E."/>
            <person name="Puehler A."/>
            <person name="Goebel U.B."/>
            <person name="Goesmann A."/>
            <person name="Bloecker H."/>
            <person name="Kaiser O."/>
            <person name="Martinez-Arias R."/>
        </authorList>
    </citation>
    <scope>NUCLEOTIDE SEQUENCE [LARGE SCALE GENOMIC DNA]</scope>
    <source>
        <strain evidence="4">ATCC BAA-461 / DSM 12804 / CCUG 43448 / CIP 107267 / Se-1111R</strain>
    </source>
</reference>
<accession>A9IGW0</accession>
<dbReference type="eggNOG" id="ENOG5033JA6">
    <property type="taxonomic scope" value="Bacteria"/>
</dbReference>
<dbReference type="EMBL" id="AM902716">
    <property type="protein sequence ID" value="CAP45102.1"/>
    <property type="molecule type" value="Genomic_DNA"/>
</dbReference>
<name>A9IGW0_BORPD</name>
<proteinExistence type="predicted"/>
<keyword evidence="2" id="KW-0732">Signal</keyword>
<keyword evidence="1" id="KW-1133">Transmembrane helix</keyword>
<feature type="transmembrane region" description="Helical" evidence="1">
    <location>
        <begin position="34"/>
        <end position="54"/>
    </location>
</feature>
<sequence length="172" mass="18217">MKSRFWCAAVAAATLTAFSGQASAHGYRHYHGNYYSGWWVGGAALLGAGVALALSSGPRYYSGVSYVAPPVYYPPVQYAAPVYAAPPVTYVAPAVTYAAPQVASSSLDVIAYPAKGQSDAQQARDRAECRRWAINQSGFDPAGISEYTTAVSTQSYTRAMGACFKGRGYSIN</sequence>
<dbReference type="AlphaFoldDB" id="A9IGW0"/>
<protein>
    <recommendedName>
        <fullName evidence="5">Lipoprotein</fullName>
    </recommendedName>
</protein>
<feature type="chain" id="PRO_5002736410" description="Lipoprotein" evidence="2">
    <location>
        <begin position="25"/>
        <end position="172"/>
    </location>
</feature>
<evidence type="ECO:0000256" key="1">
    <source>
        <dbReference type="SAM" id="Phobius"/>
    </source>
</evidence>
<keyword evidence="1" id="KW-0812">Transmembrane</keyword>
<feature type="signal peptide" evidence="2">
    <location>
        <begin position="1"/>
        <end position="24"/>
    </location>
</feature>
<organism evidence="3 4">
    <name type="scientific">Bordetella petrii (strain ATCC BAA-461 / DSM 12804 / CCUG 43448 / CIP 107267 / Se-1111R)</name>
    <dbReference type="NCBI Taxonomy" id="340100"/>
    <lineage>
        <taxon>Bacteria</taxon>
        <taxon>Pseudomonadati</taxon>
        <taxon>Pseudomonadota</taxon>
        <taxon>Betaproteobacteria</taxon>
        <taxon>Burkholderiales</taxon>
        <taxon>Alcaligenaceae</taxon>
        <taxon>Bordetella</taxon>
    </lineage>
</organism>
<dbReference type="Proteomes" id="UP000001225">
    <property type="component" value="Chromosome"/>
</dbReference>
<gene>
    <name evidence="3" type="ordered locus">Bpet4750</name>
</gene>